<dbReference type="SUPFAM" id="SSF56935">
    <property type="entry name" value="Porins"/>
    <property type="match status" value="1"/>
</dbReference>
<evidence type="ECO:0000256" key="5">
    <source>
        <dbReference type="ARBA" id="ARBA00022729"/>
    </source>
</evidence>
<dbReference type="EMBL" id="BAAADD010000008">
    <property type="protein sequence ID" value="GAA0579760.1"/>
    <property type="molecule type" value="Genomic_DNA"/>
</dbReference>
<evidence type="ECO:0000256" key="9">
    <source>
        <dbReference type="PROSITE-ProRule" id="PRU01360"/>
    </source>
</evidence>
<sequence>MTQSSARSLLLLSTALALVGTASAAPALDAAASETVVVTGTRTEGRSKLETLAPVDVVSTAEIQNRGSTEFAAALAETVPSLNFPRSALVDGTDAIRPATLRGLSPDQTLVLVNGLRQHASALVNLNGSVGRGAAAVDLNTIPSAALETVEVLRDGASAQYGSDAIAGVVNLRLKEASSGGGASITGGEYVTSVKTARGERDEQDGATITVSAWQGFSLGGNGFLTLTGEYLHREATGRSDYDPRAAAGGRITARIGDPQIDPQWSFVANAGYDIDADWQAYGWVQYQDRQSKSAAFPRLSDNVNNVTAIYPDGFLPKIGVSSQDVSAAGGVKGTLLGWKTNFSVTYGRNALDFSTVNSLNATYGASSPTNFNDGSLIYDQIVLDAAFSREFEIGLAGPLNVAWGLEERFENYKIEAGQHESWDRGPLGSDTTKAGGAQGFVGFQPSNAVDRDRNNFAAYVDLEAPVTTELTVGGALRVEHYSDFGDKVTGKVSARYDFSPNFALRGSFQTGFRAPSLQQSYFTSTSSVIQTTGGTSTVVETGTFPATSPIATALGGKALKPEKSKNYSVGAVVRFGGFDLTVDAYRIDIDDQIVLSELINRSFSTQVASLLDPLNVQAARFFLNGVASRTRGIDAVGHYRLPADAFGTFDFTLAANYNDVAVTKVPTNSSVLNPVPTLFARQRILTLTNGTPEYKVTASTDWNLDKFGATLRATYYGDVLQPASTASGDYWTGNKLLIDLETRYQVTDNVGVAVGADNLLDTYPNAVPLALNSNGVLGFPYYSPFGFNGRYVYGRLNVKW</sequence>
<dbReference type="Proteomes" id="UP001499951">
    <property type="component" value="Unassembled WGS sequence"/>
</dbReference>
<evidence type="ECO:0000259" key="13">
    <source>
        <dbReference type="Pfam" id="PF00593"/>
    </source>
</evidence>
<evidence type="ECO:0000256" key="8">
    <source>
        <dbReference type="ARBA" id="ARBA00023237"/>
    </source>
</evidence>
<keyword evidence="5 12" id="KW-0732">Signal</keyword>
<evidence type="ECO:0000313" key="16">
    <source>
        <dbReference type="Proteomes" id="UP001499951"/>
    </source>
</evidence>
<dbReference type="InterPro" id="IPR010916">
    <property type="entry name" value="TonB_box_CS"/>
</dbReference>
<dbReference type="InterPro" id="IPR036942">
    <property type="entry name" value="Beta-barrel_TonB_sf"/>
</dbReference>
<dbReference type="InterPro" id="IPR006311">
    <property type="entry name" value="TAT_signal"/>
</dbReference>
<dbReference type="Pfam" id="PF00593">
    <property type="entry name" value="TonB_dep_Rec_b-barrel"/>
    <property type="match status" value="1"/>
</dbReference>
<dbReference type="PANTHER" id="PTHR47234:SF3">
    <property type="entry name" value="SECRETIN_TONB SHORT N-TERMINAL DOMAIN-CONTAINING PROTEIN"/>
    <property type="match status" value="1"/>
</dbReference>
<evidence type="ECO:0000256" key="7">
    <source>
        <dbReference type="ARBA" id="ARBA00023136"/>
    </source>
</evidence>
<evidence type="ECO:0000313" key="15">
    <source>
        <dbReference type="EMBL" id="GAA0579760.1"/>
    </source>
</evidence>
<dbReference type="InterPro" id="IPR000531">
    <property type="entry name" value="Beta-barrel_TonB"/>
</dbReference>
<keyword evidence="4 9" id="KW-0812">Transmembrane</keyword>
<keyword evidence="16" id="KW-1185">Reference proteome</keyword>
<comment type="subcellular location">
    <subcellularLocation>
        <location evidence="1 9">Cell outer membrane</location>
        <topology evidence="1 9">Multi-pass membrane protein</topology>
    </subcellularLocation>
</comment>
<dbReference type="PROSITE" id="PS00430">
    <property type="entry name" value="TONB_DEPENDENT_REC_1"/>
    <property type="match status" value="1"/>
</dbReference>
<dbReference type="CDD" id="cd01347">
    <property type="entry name" value="ligand_gated_channel"/>
    <property type="match status" value="1"/>
</dbReference>
<dbReference type="Gene3D" id="2.170.130.10">
    <property type="entry name" value="TonB-dependent receptor, plug domain"/>
    <property type="match status" value="1"/>
</dbReference>
<dbReference type="InterPro" id="IPR039426">
    <property type="entry name" value="TonB-dep_rcpt-like"/>
</dbReference>
<feature type="domain" description="TonB-dependent receptor plug" evidence="14">
    <location>
        <begin position="48"/>
        <end position="169"/>
    </location>
</feature>
<dbReference type="PROSITE" id="PS52016">
    <property type="entry name" value="TONB_DEPENDENT_REC_3"/>
    <property type="match status" value="1"/>
</dbReference>
<evidence type="ECO:0000259" key="14">
    <source>
        <dbReference type="Pfam" id="PF07715"/>
    </source>
</evidence>
<proteinExistence type="inferred from homology"/>
<keyword evidence="3 9" id="KW-1134">Transmembrane beta strand</keyword>
<keyword evidence="8 9" id="KW-0998">Cell outer membrane</keyword>
<comment type="caution">
    <text evidence="15">The sequence shown here is derived from an EMBL/GenBank/DDBJ whole genome shotgun (WGS) entry which is preliminary data.</text>
</comment>
<evidence type="ECO:0000256" key="2">
    <source>
        <dbReference type="ARBA" id="ARBA00022448"/>
    </source>
</evidence>
<evidence type="ECO:0000256" key="3">
    <source>
        <dbReference type="ARBA" id="ARBA00022452"/>
    </source>
</evidence>
<feature type="chain" id="PRO_5046806101" evidence="12">
    <location>
        <begin position="25"/>
        <end position="801"/>
    </location>
</feature>
<protein>
    <submittedName>
        <fullName evidence="15">TonB-dependent receptor</fullName>
    </submittedName>
</protein>
<name>A0ABP3Q1Y7_9PROT</name>
<keyword evidence="6 10" id="KW-0798">TonB box</keyword>
<reference evidence="16" key="1">
    <citation type="journal article" date="2019" name="Int. J. Syst. Evol. Microbiol.">
        <title>The Global Catalogue of Microorganisms (GCM) 10K type strain sequencing project: providing services to taxonomists for standard genome sequencing and annotation.</title>
        <authorList>
            <consortium name="The Broad Institute Genomics Platform"/>
            <consortium name="The Broad Institute Genome Sequencing Center for Infectious Disease"/>
            <person name="Wu L."/>
            <person name="Ma J."/>
        </authorList>
    </citation>
    <scope>NUCLEOTIDE SEQUENCE [LARGE SCALE GENOMIC DNA]</scope>
    <source>
        <strain evidence="16">JCM 15089</strain>
    </source>
</reference>
<dbReference type="RefSeq" id="WP_166936942.1">
    <property type="nucleotide sequence ID" value="NZ_BAAADD010000008.1"/>
</dbReference>
<evidence type="ECO:0000256" key="1">
    <source>
        <dbReference type="ARBA" id="ARBA00004571"/>
    </source>
</evidence>
<feature type="domain" description="TonB-dependent receptor-like beta-barrel" evidence="13">
    <location>
        <begin position="271"/>
        <end position="760"/>
    </location>
</feature>
<dbReference type="Pfam" id="PF07715">
    <property type="entry name" value="Plug"/>
    <property type="match status" value="1"/>
</dbReference>
<evidence type="ECO:0000256" key="10">
    <source>
        <dbReference type="PROSITE-ProRule" id="PRU10143"/>
    </source>
</evidence>
<organism evidence="15 16">
    <name type="scientific">Rhizomicrobium electricum</name>
    <dbReference type="NCBI Taxonomy" id="480070"/>
    <lineage>
        <taxon>Bacteria</taxon>
        <taxon>Pseudomonadati</taxon>
        <taxon>Pseudomonadota</taxon>
        <taxon>Alphaproteobacteria</taxon>
        <taxon>Micropepsales</taxon>
        <taxon>Micropepsaceae</taxon>
        <taxon>Rhizomicrobium</taxon>
    </lineage>
</organism>
<keyword evidence="15" id="KW-0675">Receptor</keyword>
<dbReference type="Gene3D" id="2.40.170.20">
    <property type="entry name" value="TonB-dependent receptor, beta-barrel domain"/>
    <property type="match status" value="1"/>
</dbReference>
<dbReference type="PANTHER" id="PTHR47234">
    <property type="match status" value="1"/>
</dbReference>
<evidence type="ECO:0000256" key="11">
    <source>
        <dbReference type="RuleBase" id="RU003357"/>
    </source>
</evidence>
<keyword evidence="7 9" id="KW-0472">Membrane</keyword>
<dbReference type="InterPro" id="IPR037066">
    <property type="entry name" value="Plug_dom_sf"/>
</dbReference>
<evidence type="ECO:0000256" key="4">
    <source>
        <dbReference type="ARBA" id="ARBA00022692"/>
    </source>
</evidence>
<evidence type="ECO:0000256" key="6">
    <source>
        <dbReference type="ARBA" id="ARBA00023077"/>
    </source>
</evidence>
<keyword evidence="2 9" id="KW-0813">Transport</keyword>
<feature type="short sequence motif" description="TonB box" evidence="10">
    <location>
        <begin position="35"/>
        <end position="41"/>
    </location>
</feature>
<evidence type="ECO:0000256" key="12">
    <source>
        <dbReference type="SAM" id="SignalP"/>
    </source>
</evidence>
<comment type="similarity">
    <text evidence="9 11">Belongs to the TonB-dependent receptor family.</text>
</comment>
<dbReference type="PROSITE" id="PS51318">
    <property type="entry name" value="TAT"/>
    <property type="match status" value="1"/>
</dbReference>
<gene>
    <name evidence="15" type="ORF">GCM10008942_30820</name>
</gene>
<dbReference type="InterPro" id="IPR012910">
    <property type="entry name" value="Plug_dom"/>
</dbReference>
<feature type="signal peptide" evidence="12">
    <location>
        <begin position="1"/>
        <end position="24"/>
    </location>
</feature>
<accession>A0ABP3Q1Y7</accession>